<name>A0A6L2LA74_TANCI</name>
<gene>
    <name evidence="1" type="ORF">Tci_030649</name>
</gene>
<sequence>MAKKVPESIEMNKKGHDEIILNLESKVKALTREAKRRATRTKIRVCKAIFTKDGLPLYLYTPFYYSPEEIKYFSANSSFLDEEIQEEIKEEKEIEEVTAHHKTAPFIDPNIFAYEIYVQESWEEIDCRYGDGHEFWASCNPYDDQCDGGNFPNNTEKKCYWCCLNDDKRLVVAWERMSFKDWIRVSGTVKDEADLDGIVDARLRKFRGVTVDYLELKSQDGFIDIDDESYKERMCKLLGMTYKKPSPILIEKVEITRYTIGAGESYTKVRVLEIDEMPMTSANIGAIRAELMKEIDTGGSVQGETSLQLRNGSSQSSWLVDMLKTVVIDINYDMVIVTTT</sequence>
<organism evidence="1">
    <name type="scientific">Tanacetum cinerariifolium</name>
    <name type="common">Dalmatian daisy</name>
    <name type="synonym">Chrysanthemum cinerariifolium</name>
    <dbReference type="NCBI Taxonomy" id="118510"/>
    <lineage>
        <taxon>Eukaryota</taxon>
        <taxon>Viridiplantae</taxon>
        <taxon>Streptophyta</taxon>
        <taxon>Embryophyta</taxon>
        <taxon>Tracheophyta</taxon>
        <taxon>Spermatophyta</taxon>
        <taxon>Magnoliopsida</taxon>
        <taxon>eudicotyledons</taxon>
        <taxon>Gunneridae</taxon>
        <taxon>Pentapetalae</taxon>
        <taxon>asterids</taxon>
        <taxon>campanulids</taxon>
        <taxon>Asterales</taxon>
        <taxon>Asteraceae</taxon>
        <taxon>Asteroideae</taxon>
        <taxon>Anthemideae</taxon>
        <taxon>Anthemidinae</taxon>
        <taxon>Tanacetum</taxon>
    </lineage>
</organism>
<evidence type="ECO:0000313" key="1">
    <source>
        <dbReference type="EMBL" id="GEU58671.1"/>
    </source>
</evidence>
<protein>
    <submittedName>
        <fullName evidence="1">Uncharacterized protein</fullName>
    </submittedName>
</protein>
<comment type="caution">
    <text evidence="1">The sequence shown here is derived from an EMBL/GenBank/DDBJ whole genome shotgun (WGS) entry which is preliminary data.</text>
</comment>
<accession>A0A6L2LA74</accession>
<dbReference type="AlphaFoldDB" id="A0A6L2LA74"/>
<proteinExistence type="predicted"/>
<reference evidence="1" key="1">
    <citation type="journal article" date="2019" name="Sci. Rep.">
        <title>Draft genome of Tanacetum cinerariifolium, the natural source of mosquito coil.</title>
        <authorList>
            <person name="Yamashiro T."/>
            <person name="Shiraishi A."/>
            <person name="Satake H."/>
            <person name="Nakayama K."/>
        </authorList>
    </citation>
    <scope>NUCLEOTIDE SEQUENCE</scope>
</reference>
<dbReference type="EMBL" id="BKCJ010004042">
    <property type="protein sequence ID" value="GEU58671.1"/>
    <property type="molecule type" value="Genomic_DNA"/>
</dbReference>